<name>C8W3E8_DESAS</name>
<dbReference type="GO" id="GO:0051607">
    <property type="term" value="P:defense response to virus"/>
    <property type="evidence" value="ECO:0007669"/>
    <property type="project" value="UniProtKB-KW"/>
</dbReference>
<reference evidence="3 4" key="1">
    <citation type="journal article" date="2009" name="Stand. Genomic Sci.">
        <title>Complete genome sequence of Desulfotomaculum acetoxidans type strain (5575).</title>
        <authorList>
            <person name="Spring S."/>
            <person name="Lapidus A."/>
            <person name="Schroder M."/>
            <person name="Gleim D."/>
            <person name="Sims D."/>
            <person name="Meincke L."/>
            <person name="Glavina Del Rio T."/>
            <person name="Tice H."/>
            <person name="Copeland A."/>
            <person name="Cheng J.F."/>
            <person name="Lucas S."/>
            <person name="Chen F."/>
            <person name="Nolan M."/>
            <person name="Bruce D."/>
            <person name="Goodwin L."/>
            <person name="Pitluck S."/>
            <person name="Ivanova N."/>
            <person name="Mavromatis K."/>
            <person name="Mikhailova N."/>
            <person name="Pati A."/>
            <person name="Chen A."/>
            <person name="Palaniappan K."/>
            <person name="Land M."/>
            <person name="Hauser L."/>
            <person name="Chang Y.J."/>
            <person name="Jeffries C.D."/>
            <person name="Chain P."/>
            <person name="Saunders E."/>
            <person name="Brettin T."/>
            <person name="Detter J.C."/>
            <person name="Goker M."/>
            <person name="Bristow J."/>
            <person name="Eisen J.A."/>
            <person name="Markowitz V."/>
            <person name="Hugenholtz P."/>
            <person name="Kyrpides N.C."/>
            <person name="Klenk H.P."/>
            <person name="Han C."/>
        </authorList>
    </citation>
    <scope>NUCLEOTIDE SEQUENCE [LARGE SCALE GENOMIC DNA]</scope>
    <source>
        <strain evidence="4">ATCC 49208 / DSM 771 / VKM B-1644</strain>
    </source>
</reference>
<protein>
    <submittedName>
        <fullName evidence="3">CRISPR-associated RAMP protein, Cmr1 family</fullName>
    </submittedName>
</protein>
<dbReference type="AlphaFoldDB" id="C8W3E8"/>
<dbReference type="RefSeq" id="WP_015758426.1">
    <property type="nucleotide sequence ID" value="NC_013216.1"/>
</dbReference>
<dbReference type="EMBL" id="CP001720">
    <property type="protein sequence ID" value="ACV63734.1"/>
    <property type="molecule type" value="Genomic_DNA"/>
</dbReference>
<dbReference type="InterPro" id="IPR007522">
    <property type="entry name" value="CRISPR-assoc_prot_TM1795"/>
</dbReference>
<keyword evidence="4" id="KW-1185">Reference proteome</keyword>
<dbReference type="NCBIfam" id="TIGR01894">
    <property type="entry name" value="cas_TM1795_cmr1"/>
    <property type="match status" value="1"/>
</dbReference>
<dbReference type="InterPro" id="IPR005537">
    <property type="entry name" value="RAMP_III_fam"/>
</dbReference>
<evidence type="ECO:0000256" key="1">
    <source>
        <dbReference type="ARBA" id="ARBA00023118"/>
    </source>
</evidence>
<dbReference type="STRING" id="485916.Dtox_2980"/>
<accession>C8W3E8</accession>
<gene>
    <name evidence="3" type="ordered locus">Dtox_2980</name>
</gene>
<dbReference type="Pfam" id="PF03787">
    <property type="entry name" value="RAMPs"/>
    <property type="match status" value="1"/>
</dbReference>
<evidence type="ECO:0000313" key="4">
    <source>
        <dbReference type="Proteomes" id="UP000002217"/>
    </source>
</evidence>
<dbReference type="eggNOG" id="COG1367">
    <property type="taxonomic scope" value="Bacteria"/>
</dbReference>
<organism evidence="3 4">
    <name type="scientific">Desulfofarcimen acetoxidans (strain ATCC 49208 / DSM 771 / KCTC 5769 / VKM B-1644 / 5575)</name>
    <name type="common">Desulfotomaculum acetoxidans</name>
    <dbReference type="NCBI Taxonomy" id="485916"/>
    <lineage>
        <taxon>Bacteria</taxon>
        <taxon>Bacillati</taxon>
        <taxon>Bacillota</taxon>
        <taxon>Clostridia</taxon>
        <taxon>Eubacteriales</taxon>
        <taxon>Peptococcaceae</taxon>
        <taxon>Desulfofarcimen</taxon>
    </lineage>
</organism>
<proteinExistence type="predicted"/>
<sequence length="379" mass="43132">MNNIRAVYQVVTPLFMGGANPVNSAELRPPSFKGVMRFWYRAVTLPKYKDWSEVKKKEQELFGSTDSQARFLIRLKPEGDVQICDPEYNLSGDGKSYLGYGLIKPGKNQKTVRAFIKQNARFSVTLTFRKLIDESDRKDLIMALQALGLFGGLGSRSRRGFGSACLESLELGKEEVWSAPLNTTGLRDRIEIFLNELGDLSEDLPEYTAFSRRSRVIVLPSDRDETDLFDKIGRELISYRSYGIGRDGIHMLPWNVPAEQIFSEDHDLVYDFYRGKELVKHPCRSVFGLPHNYRVSGCNVSVNAEKQERRASPLFIHLHLVGGKFAAVISVLPAVYLPEGEKIKISLKQKLQKIPVKVDYSVLYNFLERFPDRLEVRLG</sequence>
<dbReference type="OrthoDB" id="190500at2"/>
<dbReference type="Proteomes" id="UP000002217">
    <property type="component" value="Chromosome"/>
</dbReference>
<keyword evidence="1" id="KW-0051">Antiviral defense</keyword>
<evidence type="ECO:0000313" key="3">
    <source>
        <dbReference type="EMBL" id="ACV63734.1"/>
    </source>
</evidence>
<feature type="domain" description="CRISPR type III-associated protein" evidence="2">
    <location>
        <begin position="9"/>
        <end position="163"/>
    </location>
</feature>
<dbReference type="KEGG" id="dae:Dtox_2980"/>
<dbReference type="HOGENOM" id="CLU_050338_1_0_9"/>
<evidence type="ECO:0000259" key="2">
    <source>
        <dbReference type="Pfam" id="PF03787"/>
    </source>
</evidence>